<feature type="chain" id="PRO_5043027127" evidence="4">
    <location>
        <begin position="26"/>
        <end position="258"/>
    </location>
</feature>
<keyword evidence="1 4" id="KW-0732">Signal</keyword>
<dbReference type="Gene3D" id="3.15.10.30">
    <property type="entry name" value="Haemolymph juvenile hormone binding protein"/>
    <property type="match status" value="1"/>
</dbReference>
<evidence type="ECO:0000256" key="1">
    <source>
        <dbReference type="ARBA" id="ARBA00022729"/>
    </source>
</evidence>
<dbReference type="EMBL" id="JAZDUA010000149">
    <property type="protein sequence ID" value="KAK7866333.1"/>
    <property type="molecule type" value="Genomic_DNA"/>
</dbReference>
<evidence type="ECO:0000256" key="4">
    <source>
        <dbReference type="SAM" id="SignalP"/>
    </source>
</evidence>
<dbReference type="InterPro" id="IPR038606">
    <property type="entry name" value="To_sf"/>
</dbReference>
<sequence length="258" mass="28864">MVRFPRFSLAVAAVAMLLAPRLAAAAPNKLPPGFKLCPRKDSNTIKCLEEALDIAIRELEPGLPEFGIPSLDPFNIPQLAIGDLNSDAPVNLKINFSDINIYNLKTGKTSNVKFDPDAFLLSAHEQAGEVYAEANYVMDGRILLIPAKGEGRVTLNITNLQVDLGMKCDKQMKKNKVHLKITEFHFELTNIDSLIMHFDNLFNGDKTLGATINALVNENWMEVWSQLKVPLEQIGTHSFKEYGRRIFDRVPMDDIFLP</sequence>
<dbReference type="InterPro" id="IPR010562">
    <property type="entry name" value="Haemolymph_juvenile_hormone-bd"/>
</dbReference>
<evidence type="ECO:0000256" key="3">
    <source>
        <dbReference type="ARBA" id="ARBA00060902"/>
    </source>
</evidence>
<dbReference type="AlphaFoldDB" id="A0AAN9VLX0"/>
<dbReference type="FunFam" id="3.15.10.30:FF:000001">
    <property type="entry name" value="Takeout-like protein 1"/>
    <property type="match status" value="1"/>
</dbReference>
<keyword evidence="6" id="KW-1185">Reference proteome</keyword>
<feature type="signal peptide" evidence="4">
    <location>
        <begin position="1"/>
        <end position="25"/>
    </location>
</feature>
<reference evidence="5 6" key="1">
    <citation type="submission" date="2024-03" db="EMBL/GenBank/DDBJ databases">
        <title>The genome assembly and annotation of the cricket Gryllus longicercus Weissman &amp; Gray.</title>
        <authorList>
            <person name="Szrajer S."/>
            <person name="Gray D."/>
            <person name="Ylla G."/>
        </authorList>
    </citation>
    <scope>NUCLEOTIDE SEQUENCE [LARGE SCALE GENOMIC DNA]</scope>
    <source>
        <strain evidence="5">DAG 2021-001</strain>
        <tissue evidence="5">Whole body minus gut</tissue>
    </source>
</reference>
<evidence type="ECO:0000256" key="2">
    <source>
        <dbReference type="ARBA" id="ARBA00023108"/>
    </source>
</evidence>
<accession>A0AAN9VLX0</accession>
<dbReference type="PANTHER" id="PTHR11008">
    <property type="entry name" value="PROTEIN TAKEOUT-LIKE PROTEIN"/>
    <property type="match status" value="1"/>
</dbReference>
<comment type="similarity">
    <text evidence="3">Belongs to the TO family.</text>
</comment>
<organism evidence="5 6">
    <name type="scientific">Gryllus longicercus</name>
    <dbReference type="NCBI Taxonomy" id="2509291"/>
    <lineage>
        <taxon>Eukaryota</taxon>
        <taxon>Metazoa</taxon>
        <taxon>Ecdysozoa</taxon>
        <taxon>Arthropoda</taxon>
        <taxon>Hexapoda</taxon>
        <taxon>Insecta</taxon>
        <taxon>Pterygota</taxon>
        <taxon>Neoptera</taxon>
        <taxon>Polyneoptera</taxon>
        <taxon>Orthoptera</taxon>
        <taxon>Ensifera</taxon>
        <taxon>Gryllidea</taxon>
        <taxon>Grylloidea</taxon>
        <taxon>Gryllidae</taxon>
        <taxon>Gryllinae</taxon>
        <taxon>Gryllus</taxon>
    </lineage>
</organism>
<name>A0AAN9VLX0_9ORTH</name>
<dbReference type="SMART" id="SM00700">
    <property type="entry name" value="JHBP"/>
    <property type="match status" value="1"/>
</dbReference>
<evidence type="ECO:0000313" key="5">
    <source>
        <dbReference type="EMBL" id="KAK7866333.1"/>
    </source>
</evidence>
<dbReference type="PANTHER" id="PTHR11008:SF32">
    <property type="entry name" value="CIRCADIAN CLOCK-CONTROLLED PROTEIN DAYWAKE-RELATED"/>
    <property type="match status" value="1"/>
</dbReference>
<dbReference type="GO" id="GO:0005615">
    <property type="term" value="C:extracellular space"/>
    <property type="evidence" value="ECO:0007669"/>
    <property type="project" value="TreeGrafter"/>
</dbReference>
<keyword evidence="2" id="KW-0090">Biological rhythms</keyword>
<evidence type="ECO:0000313" key="6">
    <source>
        <dbReference type="Proteomes" id="UP001378592"/>
    </source>
</evidence>
<gene>
    <name evidence="5" type="ORF">R5R35_003263</name>
</gene>
<dbReference type="GO" id="GO:0007623">
    <property type="term" value="P:circadian rhythm"/>
    <property type="evidence" value="ECO:0007669"/>
    <property type="project" value="UniProtKB-ARBA"/>
</dbReference>
<dbReference type="Pfam" id="PF06585">
    <property type="entry name" value="JHBP"/>
    <property type="match status" value="1"/>
</dbReference>
<dbReference type="Proteomes" id="UP001378592">
    <property type="component" value="Unassembled WGS sequence"/>
</dbReference>
<protein>
    <submittedName>
        <fullName evidence="5">Uncharacterized protein</fullName>
    </submittedName>
</protein>
<comment type="caution">
    <text evidence="5">The sequence shown here is derived from an EMBL/GenBank/DDBJ whole genome shotgun (WGS) entry which is preliminary data.</text>
</comment>
<proteinExistence type="inferred from homology"/>